<keyword evidence="2" id="KW-1185">Reference proteome</keyword>
<evidence type="ECO:0000313" key="2">
    <source>
        <dbReference type="Proteomes" id="UP001497535"/>
    </source>
</evidence>
<reference evidence="1" key="1">
    <citation type="submission" date="2023-11" db="EMBL/GenBank/DDBJ databases">
        <authorList>
            <person name="Poullet M."/>
        </authorList>
    </citation>
    <scope>NUCLEOTIDE SEQUENCE</scope>
    <source>
        <strain evidence="1">E1834</strain>
    </source>
</reference>
<dbReference type="Proteomes" id="UP001497535">
    <property type="component" value="Unassembled WGS sequence"/>
</dbReference>
<organism evidence="1 2">
    <name type="scientific">Meloidogyne enterolobii</name>
    <name type="common">Root-knot nematode worm</name>
    <name type="synonym">Meloidogyne mayaguensis</name>
    <dbReference type="NCBI Taxonomy" id="390850"/>
    <lineage>
        <taxon>Eukaryota</taxon>
        <taxon>Metazoa</taxon>
        <taxon>Ecdysozoa</taxon>
        <taxon>Nematoda</taxon>
        <taxon>Chromadorea</taxon>
        <taxon>Rhabditida</taxon>
        <taxon>Tylenchina</taxon>
        <taxon>Tylenchomorpha</taxon>
        <taxon>Tylenchoidea</taxon>
        <taxon>Meloidogynidae</taxon>
        <taxon>Meloidogyninae</taxon>
        <taxon>Meloidogyne</taxon>
    </lineage>
</organism>
<name>A0ACB0ZSR5_MELEN</name>
<dbReference type="EMBL" id="CAVMJV010000045">
    <property type="protein sequence ID" value="CAK5081984.1"/>
    <property type="molecule type" value="Genomic_DNA"/>
</dbReference>
<sequence length="67" mass="7529">MFSIWKLMAKSTCYKIMFVMGILDMGGILFTGFSTGYLGYFGYVFCSSPKFIYFVGVYGACLCILII</sequence>
<proteinExistence type="predicted"/>
<gene>
    <name evidence="1" type="ORF">MENTE1834_LOCUS29226</name>
</gene>
<comment type="caution">
    <text evidence="1">The sequence shown here is derived from an EMBL/GenBank/DDBJ whole genome shotgun (WGS) entry which is preliminary data.</text>
</comment>
<accession>A0ACB0ZSR5</accession>
<evidence type="ECO:0000313" key="1">
    <source>
        <dbReference type="EMBL" id="CAK5081984.1"/>
    </source>
</evidence>
<protein>
    <submittedName>
        <fullName evidence="1">Uncharacterized protein</fullName>
    </submittedName>
</protein>